<accession>A0ABS9T6K5</accession>
<reference evidence="1 2" key="1">
    <citation type="submission" date="2022-03" db="EMBL/GenBank/DDBJ databases">
        <title>Pseudonocardia alaer sp. nov., a novel actinomycete isolated from reed forest soil.</title>
        <authorList>
            <person name="Wang L."/>
        </authorList>
    </citation>
    <scope>NUCLEOTIDE SEQUENCE [LARGE SCALE GENOMIC DNA]</scope>
    <source>
        <strain evidence="1 2">Y-16303</strain>
    </source>
</reference>
<gene>
    <name evidence="1" type="ORF">MMF94_00595</name>
</gene>
<keyword evidence="2" id="KW-1185">Reference proteome</keyword>
<comment type="caution">
    <text evidence="1">The sequence shown here is derived from an EMBL/GenBank/DDBJ whole genome shotgun (WGS) entry which is preliminary data.</text>
</comment>
<evidence type="ECO:0000313" key="2">
    <source>
        <dbReference type="Proteomes" id="UP001299970"/>
    </source>
</evidence>
<evidence type="ECO:0000313" key="1">
    <source>
        <dbReference type="EMBL" id="MCH6164162.1"/>
    </source>
</evidence>
<dbReference type="Proteomes" id="UP001299970">
    <property type="component" value="Unassembled WGS sequence"/>
</dbReference>
<dbReference type="RefSeq" id="WP_241034195.1">
    <property type="nucleotide sequence ID" value="NZ_BAAAJF010000034.1"/>
</dbReference>
<name>A0ABS9T6K5_9PSEU</name>
<dbReference type="EMBL" id="JAKXMK010000001">
    <property type="protein sequence ID" value="MCH6164162.1"/>
    <property type="molecule type" value="Genomic_DNA"/>
</dbReference>
<proteinExistence type="predicted"/>
<protein>
    <submittedName>
        <fullName evidence="1">Uncharacterized protein</fullName>
    </submittedName>
</protein>
<organism evidence="1 2">
    <name type="scientific">Pseudonocardia alaniniphila</name>
    <dbReference type="NCBI Taxonomy" id="75291"/>
    <lineage>
        <taxon>Bacteria</taxon>
        <taxon>Bacillati</taxon>
        <taxon>Actinomycetota</taxon>
        <taxon>Actinomycetes</taxon>
        <taxon>Pseudonocardiales</taxon>
        <taxon>Pseudonocardiaceae</taxon>
        <taxon>Pseudonocardia</taxon>
    </lineage>
</organism>
<sequence length="78" mass="7936">MITTANPLSYRDRAVLRAVAAGRCEISDDTGGALVVDGRFLSDQFTGPRLTAAGLIDAGSHHGPARLTASGAALLEAA</sequence>